<organism evidence="1 2">
    <name type="scientific">Chelonia mydas</name>
    <name type="common">Green sea-turtle</name>
    <name type="synonym">Chelonia agassizi</name>
    <dbReference type="NCBI Taxonomy" id="8469"/>
    <lineage>
        <taxon>Eukaryota</taxon>
        <taxon>Metazoa</taxon>
        <taxon>Chordata</taxon>
        <taxon>Craniata</taxon>
        <taxon>Vertebrata</taxon>
        <taxon>Euteleostomi</taxon>
        <taxon>Archelosauria</taxon>
        <taxon>Testudinata</taxon>
        <taxon>Testudines</taxon>
        <taxon>Cryptodira</taxon>
        <taxon>Durocryptodira</taxon>
        <taxon>Americhelydia</taxon>
        <taxon>Chelonioidea</taxon>
        <taxon>Cheloniidae</taxon>
        <taxon>Chelonia</taxon>
    </lineage>
</organism>
<dbReference type="AlphaFoldDB" id="M7CBB7"/>
<dbReference type="EMBL" id="KB480188">
    <property type="protein sequence ID" value="EMP41988.1"/>
    <property type="molecule type" value="Genomic_DNA"/>
</dbReference>
<keyword evidence="2" id="KW-1185">Reference proteome</keyword>
<accession>M7CBB7</accession>
<name>M7CBB7_CHEMY</name>
<reference evidence="2" key="1">
    <citation type="journal article" date="2013" name="Nat. Genet.">
        <title>The draft genomes of soft-shell turtle and green sea turtle yield insights into the development and evolution of the turtle-specific body plan.</title>
        <authorList>
            <person name="Wang Z."/>
            <person name="Pascual-Anaya J."/>
            <person name="Zadissa A."/>
            <person name="Li W."/>
            <person name="Niimura Y."/>
            <person name="Huang Z."/>
            <person name="Li C."/>
            <person name="White S."/>
            <person name="Xiong Z."/>
            <person name="Fang D."/>
            <person name="Wang B."/>
            <person name="Ming Y."/>
            <person name="Chen Y."/>
            <person name="Zheng Y."/>
            <person name="Kuraku S."/>
            <person name="Pignatelli M."/>
            <person name="Herrero J."/>
            <person name="Beal K."/>
            <person name="Nozawa M."/>
            <person name="Li Q."/>
            <person name="Wang J."/>
            <person name="Zhang H."/>
            <person name="Yu L."/>
            <person name="Shigenobu S."/>
            <person name="Wang J."/>
            <person name="Liu J."/>
            <person name="Flicek P."/>
            <person name="Searle S."/>
            <person name="Wang J."/>
            <person name="Kuratani S."/>
            <person name="Yin Y."/>
            <person name="Aken B."/>
            <person name="Zhang G."/>
            <person name="Irie N."/>
        </authorList>
    </citation>
    <scope>NUCLEOTIDE SEQUENCE [LARGE SCALE GENOMIC DNA]</scope>
</reference>
<protein>
    <submittedName>
        <fullName evidence="1">Uncharacterized protein</fullName>
    </submittedName>
</protein>
<sequence>MLIAPAAAVVVGQGEAMITDATSIDDRAVLRIATGHQGRAMAVEATAVSGGHRTSMDPPEDATAMGGRSVLSGPATVPRFWNIMPRFWIVMPRYLWSMPQCTNLCEAKATCATVLPSSAEVLSTNATVLSSSEKVLNTRGKVSSKSTAAKSSGQNSITAAEVTATSYNNESPAPMTLSHDVALHLYSLA</sequence>
<evidence type="ECO:0000313" key="2">
    <source>
        <dbReference type="Proteomes" id="UP000031443"/>
    </source>
</evidence>
<evidence type="ECO:0000313" key="1">
    <source>
        <dbReference type="EMBL" id="EMP41988.1"/>
    </source>
</evidence>
<gene>
    <name evidence="1" type="ORF">UY3_00754</name>
</gene>
<dbReference type="Proteomes" id="UP000031443">
    <property type="component" value="Unassembled WGS sequence"/>
</dbReference>
<proteinExistence type="predicted"/>